<sequence length="29" mass="3256">MCTANFFVFTNNSSLIKPSPCCGSIRRFN</sequence>
<protein>
    <submittedName>
        <fullName evidence="1">Uncharacterized protein</fullName>
    </submittedName>
</protein>
<reference evidence="1" key="1">
    <citation type="submission" date="2014-11" db="EMBL/GenBank/DDBJ databases">
        <authorList>
            <person name="Amaro Gonzalez C."/>
        </authorList>
    </citation>
    <scope>NUCLEOTIDE SEQUENCE</scope>
</reference>
<reference evidence="1" key="2">
    <citation type="journal article" date="2015" name="Fish Shellfish Immunol.">
        <title>Early steps in the European eel (Anguilla anguilla)-Vibrio vulnificus interaction in the gills: Role of the RtxA13 toxin.</title>
        <authorList>
            <person name="Callol A."/>
            <person name="Pajuelo D."/>
            <person name="Ebbesson L."/>
            <person name="Teles M."/>
            <person name="MacKenzie S."/>
            <person name="Amaro C."/>
        </authorList>
    </citation>
    <scope>NUCLEOTIDE SEQUENCE</scope>
</reference>
<proteinExistence type="predicted"/>
<accession>A0A0E9R6U2</accession>
<dbReference type="EMBL" id="GBXM01083768">
    <property type="protein sequence ID" value="JAH24809.1"/>
    <property type="molecule type" value="Transcribed_RNA"/>
</dbReference>
<evidence type="ECO:0000313" key="1">
    <source>
        <dbReference type="EMBL" id="JAH24809.1"/>
    </source>
</evidence>
<name>A0A0E9R6U2_ANGAN</name>
<organism evidence="1">
    <name type="scientific">Anguilla anguilla</name>
    <name type="common">European freshwater eel</name>
    <name type="synonym">Muraena anguilla</name>
    <dbReference type="NCBI Taxonomy" id="7936"/>
    <lineage>
        <taxon>Eukaryota</taxon>
        <taxon>Metazoa</taxon>
        <taxon>Chordata</taxon>
        <taxon>Craniata</taxon>
        <taxon>Vertebrata</taxon>
        <taxon>Euteleostomi</taxon>
        <taxon>Actinopterygii</taxon>
        <taxon>Neopterygii</taxon>
        <taxon>Teleostei</taxon>
        <taxon>Anguilliformes</taxon>
        <taxon>Anguillidae</taxon>
        <taxon>Anguilla</taxon>
    </lineage>
</organism>
<dbReference type="AlphaFoldDB" id="A0A0E9R6U2"/>